<accession>A0A3G5FHF9</accession>
<dbReference type="InterPro" id="IPR006140">
    <property type="entry name" value="D-isomer_DH_NAD-bd"/>
</dbReference>
<dbReference type="GO" id="GO:0051287">
    <property type="term" value="F:NAD binding"/>
    <property type="evidence" value="ECO:0007669"/>
    <property type="project" value="InterPro"/>
</dbReference>
<dbReference type="PANTHER" id="PTHR10996">
    <property type="entry name" value="2-HYDROXYACID DEHYDROGENASE-RELATED"/>
    <property type="match status" value="1"/>
</dbReference>
<reference evidence="14 15" key="1">
    <citation type="journal article" date="2012" name="Int. J. Syst. Evol. Microbiol.">
        <title>Characterization of Tetragenococcus strains from sugar thick juice reveals a novel species, Tetragenococcus osmophilus sp. nov., and divides Tetragenococcus halophilus into two subspecies, T. halophilus subsp. halophilus subsp. nov. and T. halophilus subsp. flandriensis subsp. nov.</title>
        <authorList>
            <person name="Juste A."/>
            <person name="Van Trappen S."/>
            <person name="Verreth C."/>
            <person name="Cleenwerck I."/>
            <person name="De Vos P."/>
            <person name="Lievens B."/>
            <person name="Willems K.A."/>
        </authorList>
    </citation>
    <scope>NUCLEOTIDE SEQUENCE [LARGE SCALE GENOMIC DNA]</scope>
    <source>
        <strain evidence="14 15">LMG 26042</strain>
    </source>
</reference>
<evidence type="ECO:0000256" key="10">
    <source>
        <dbReference type="ARBA" id="ARBA00048126"/>
    </source>
</evidence>
<dbReference type="PROSITE" id="PS51671">
    <property type="entry name" value="ACT"/>
    <property type="match status" value="1"/>
</dbReference>
<name>A0A3G5FHF9_TETHA</name>
<dbReference type="Proteomes" id="UP000280475">
    <property type="component" value="Chromosome"/>
</dbReference>
<comment type="catalytic activity">
    <reaction evidence="10">
        <text>(R)-2-hydroxyglutarate + NAD(+) = 2-oxoglutarate + NADH + H(+)</text>
        <dbReference type="Rhea" id="RHEA:49612"/>
        <dbReference type="ChEBI" id="CHEBI:15378"/>
        <dbReference type="ChEBI" id="CHEBI:15801"/>
        <dbReference type="ChEBI" id="CHEBI:16810"/>
        <dbReference type="ChEBI" id="CHEBI:57540"/>
        <dbReference type="ChEBI" id="CHEBI:57945"/>
        <dbReference type="EC" id="1.1.1.399"/>
    </reaction>
</comment>
<dbReference type="SUPFAM" id="SSF55021">
    <property type="entry name" value="ACT-like"/>
    <property type="match status" value="1"/>
</dbReference>
<comment type="catalytic activity">
    <reaction evidence="11">
        <text>(2R)-3-phosphoglycerate + NAD(+) = 3-phosphooxypyruvate + NADH + H(+)</text>
        <dbReference type="Rhea" id="RHEA:12641"/>
        <dbReference type="ChEBI" id="CHEBI:15378"/>
        <dbReference type="ChEBI" id="CHEBI:18110"/>
        <dbReference type="ChEBI" id="CHEBI:57540"/>
        <dbReference type="ChEBI" id="CHEBI:57945"/>
        <dbReference type="ChEBI" id="CHEBI:58272"/>
        <dbReference type="EC" id="1.1.1.95"/>
    </reaction>
</comment>
<feature type="domain" description="ACT" evidence="13">
    <location>
        <begin position="312"/>
        <end position="385"/>
    </location>
</feature>
<protein>
    <recommendedName>
        <fullName evidence="6">D-3-phosphoglycerate dehydrogenase</fullName>
        <ecNumber evidence="4">1.1.1.399</ecNumber>
        <ecNumber evidence="5">1.1.1.95</ecNumber>
    </recommendedName>
    <alternativeName>
        <fullName evidence="9">2-oxoglutarate reductase</fullName>
    </alternativeName>
</protein>
<keyword evidence="8" id="KW-0520">NAD</keyword>
<evidence type="ECO:0000256" key="12">
    <source>
        <dbReference type="RuleBase" id="RU003719"/>
    </source>
</evidence>
<dbReference type="PANTHER" id="PTHR10996:SF178">
    <property type="entry name" value="2-HYDROXYACID DEHYDROGENASE YGL185C-RELATED"/>
    <property type="match status" value="1"/>
</dbReference>
<proteinExistence type="inferred from homology"/>
<evidence type="ECO:0000256" key="3">
    <source>
        <dbReference type="ARBA" id="ARBA00005854"/>
    </source>
</evidence>
<dbReference type="Gene3D" id="3.40.50.720">
    <property type="entry name" value="NAD(P)-binding Rossmann-like Domain"/>
    <property type="match status" value="2"/>
</dbReference>
<evidence type="ECO:0000256" key="2">
    <source>
        <dbReference type="ARBA" id="ARBA00005216"/>
    </source>
</evidence>
<dbReference type="UniPathway" id="UPA00135">
    <property type="reaction ID" value="UER00196"/>
</dbReference>
<dbReference type="EC" id="1.1.1.399" evidence="4"/>
<dbReference type="InterPro" id="IPR036291">
    <property type="entry name" value="NAD(P)-bd_dom_sf"/>
</dbReference>
<dbReference type="EMBL" id="CP027768">
    <property type="protein sequence ID" value="AYW49794.1"/>
    <property type="molecule type" value="Genomic_DNA"/>
</dbReference>
<evidence type="ECO:0000256" key="4">
    <source>
        <dbReference type="ARBA" id="ARBA00013001"/>
    </source>
</evidence>
<dbReference type="AlphaFoldDB" id="A0A3G5FHF9"/>
<comment type="pathway">
    <text evidence="2">Amino-acid biosynthesis; L-serine biosynthesis; L-serine from 3-phospho-D-glycerate: step 1/3.</text>
</comment>
<dbReference type="RefSeq" id="WP_103892121.1">
    <property type="nucleotide sequence ID" value="NZ_CP027768.1"/>
</dbReference>
<dbReference type="GO" id="GO:0016618">
    <property type="term" value="F:hydroxypyruvate reductase [NAD(P)H] activity"/>
    <property type="evidence" value="ECO:0007669"/>
    <property type="project" value="TreeGrafter"/>
</dbReference>
<dbReference type="SUPFAM" id="SSF51735">
    <property type="entry name" value="NAD(P)-binding Rossmann-fold domains"/>
    <property type="match status" value="1"/>
</dbReference>
<evidence type="ECO:0000256" key="6">
    <source>
        <dbReference type="ARBA" id="ARBA00021582"/>
    </source>
</evidence>
<evidence type="ECO:0000256" key="8">
    <source>
        <dbReference type="ARBA" id="ARBA00023027"/>
    </source>
</evidence>
<comment type="function">
    <text evidence="1">Catalyzes the reversible oxidation of 3-phospho-D-glycerate to 3-phosphonooxypyruvate, the first step of the phosphorylated L-serine biosynthesis pathway. Also catalyzes the reversible oxidation of 2-hydroxyglutarate to 2-oxoglutarate.</text>
</comment>
<dbReference type="InterPro" id="IPR050223">
    <property type="entry name" value="D-isomer_2-hydroxyacid_DH"/>
</dbReference>
<dbReference type="GO" id="GO:0005829">
    <property type="term" value="C:cytosol"/>
    <property type="evidence" value="ECO:0007669"/>
    <property type="project" value="TreeGrafter"/>
</dbReference>
<comment type="similarity">
    <text evidence="3 12">Belongs to the D-isomer specific 2-hydroxyacid dehydrogenase family.</text>
</comment>
<dbReference type="Gene3D" id="3.30.70.260">
    <property type="match status" value="1"/>
</dbReference>
<gene>
    <name evidence="14" type="ORF">C7H83_04515</name>
</gene>
<dbReference type="InterPro" id="IPR006139">
    <property type="entry name" value="D-isomer_2_OHA_DH_cat_dom"/>
</dbReference>
<dbReference type="Pfam" id="PF00389">
    <property type="entry name" value="2-Hacid_dh"/>
    <property type="match status" value="1"/>
</dbReference>
<evidence type="ECO:0000313" key="14">
    <source>
        <dbReference type="EMBL" id="AYW49794.1"/>
    </source>
</evidence>
<sequence>MYRILMLGELSSKIQKRMNRKDRFEFVTTLKRPEGIFVRSAEVPNDLITKDLLVIGRAGAGLNTIDVETCTQNGTMVFNTPGVNSNAVKELVLTSLLNSVRPIEDAAKAVQELNGEDILKQSEEIRNEYIGDELEGKTVGILGLGTIGKQVARACFDLGMDVIGYARQPRNQEYFEQVFHLKDLLPRVDFVVILLPLTEETTHLFDEEAFSLMRKEGVLLNFGRGEVVDNNALLQALDNEQLSTYISDFPSTELLNHPKIKLLPHMGGTTEKALQNGGIVAMRNMRDFLIYGTVRQSANFPDIFLPFTAPTRVTIFYQDYPKIFSKISQKISTHNIDIDILESERCDSYVYTLIDLNEADMAKVKKLTDEIHSLPGVIRLRILRNPNWAPTIYL</sequence>
<evidence type="ECO:0000259" key="13">
    <source>
        <dbReference type="PROSITE" id="PS51671"/>
    </source>
</evidence>
<dbReference type="GO" id="GO:0004617">
    <property type="term" value="F:phosphoglycerate dehydrogenase activity"/>
    <property type="evidence" value="ECO:0007669"/>
    <property type="project" value="UniProtKB-EC"/>
</dbReference>
<dbReference type="Pfam" id="PF02826">
    <property type="entry name" value="2-Hacid_dh_C"/>
    <property type="match status" value="1"/>
</dbReference>
<evidence type="ECO:0000256" key="9">
    <source>
        <dbReference type="ARBA" id="ARBA00030455"/>
    </source>
</evidence>
<dbReference type="GO" id="GO:0030267">
    <property type="term" value="F:glyoxylate reductase (NADPH) activity"/>
    <property type="evidence" value="ECO:0007669"/>
    <property type="project" value="TreeGrafter"/>
</dbReference>
<dbReference type="EC" id="1.1.1.95" evidence="5"/>
<dbReference type="InterPro" id="IPR045865">
    <property type="entry name" value="ACT-like_dom_sf"/>
</dbReference>
<keyword evidence="7 12" id="KW-0560">Oxidoreductase</keyword>
<dbReference type="InterPro" id="IPR002912">
    <property type="entry name" value="ACT_dom"/>
</dbReference>
<organism evidence="14 15">
    <name type="scientific">Tetragenococcus halophilus</name>
    <name type="common">Pediococcus halophilus</name>
    <dbReference type="NCBI Taxonomy" id="51669"/>
    <lineage>
        <taxon>Bacteria</taxon>
        <taxon>Bacillati</taxon>
        <taxon>Bacillota</taxon>
        <taxon>Bacilli</taxon>
        <taxon>Lactobacillales</taxon>
        <taxon>Enterococcaceae</taxon>
        <taxon>Tetragenococcus</taxon>
    </lineage>
</organism>
<evidence type="ECO:0000256" key="7">
    <source>
        <dbReference type="ARBA" id="ARBA00023002"/>
    </source>
</evidence>
<evidence type="ECO:0000256" key="1">
    <source>
        <dbReference type="ARBA" id="ARBA00003800"/>
    </source>
</evidence>
<evidence type="ECO:0000256" key="11">
    <source>
        <dbReference type="ARBA" id="ARBA00048731"/>
    </source>
</evidence>
<dbReference type="SUPFAM" id="SSF52283">
    <property type="entry name" value="Formate/glycerate dehydrogenase catalytic domain-like"/>
    <property type="match status" value="1"/>
</dbReference>
<evidence type="ECO:0000313" key="15">
    <source>
        <dbReference type="Proteomes" id="UP000280475"/>
    </source>
</evidence>
<evidence type="ECO:0000256" key="5">
    <source>
        <dbReference type="ARBA" id="ARBA00013143"/>
    </source>
</evidence>